<dbReference type="Gene3D" id="3.30.470.10">
    <property type="match status" value="1"/>
</dbReference>
<dbReference type="InterPro" id="IPR050571">
    <property type="entry name" value="Class-IV_PLP-Dep_Aminotrnsfr"/>
</dbReference>
<keyword evidence="3" id="KW-1185">Reference proteome</keyword>
<dbReference type="GO" id="GO:0046394">
    <property type="term" value="P:carboxylic acid biosynthetic process"/>
    <property type="evidence" value="ECO:0007669"/>
    <property type="project" value="UniProtKB-ARBA"/>
</dbReference>
<dbReference type="AlphaFoldDB" id="A0A919TFR4"/>
<dbReference type="GO" id="GO:0016829">
    <property type="term" value="F:lyase activity"/>
    <property type="evidence" value="ECO:0007669"/>
    <property type="project" value="UniProtKB-KW"/>
</dbReference>
<keyword evidence="2" id="KW-0456">Lyase</keyword>
<dbReference type="Pfam" id="PF01063">
    <property type="entry name" value="Aminotran_4"/>
    <property type="match status" value="1"/>
</dbReference>
<dbReference type="RefSeq" id="WP_213009386.1">
    <property type="nucleotide sequence ID" value="NZ_BOQN01000067.1"/>
</dbReference>
<dbReference type="Gene3D" id="3.20.10.10">
    <property type="entry name" value="D-amino Acid Aminotransferase, subunit A, domain 2"/>
    <property type="match status" value="1"/>
</dbReference>
<name>A0A919TFR4_9ACTN</name>
<organism evidence="2 3">
    <name type="scientific">Paractinoplanes toevensis</name>
    <dbReference type="NCBI Taxonomy" id="571911"/>
    <lineage>
        <taxon>Bacteria</taxon>
        <taxon>Bacillati</taxon>
        <taxon>Actinomycetota</taxon>
        <taxon>Actinomycetes</taxon>
        <taxon>Micromonosporales</taxon>
        <taxon>Micromonosporaceae</taxon>
        <taxon>Paractinoplanes</taxon>
    </lineage>
</organism>
<reference evidence="2 3" key="1">
    <citation type="submission" date="2021-03" db="EMBL/GenBank/DDBJ databases">
        <title>Whole genome shotgun sequence of Actinoplanes toevensis NBRC 105298.</title>
        <authorList>
            <person name="Komaki H."/>
            <person name="Tamura T."/>
        </authorList>
    </citation>
    <scope>NUCLEOTIDE SEQUENCE [LARGE SCALE GENOMIC DNA]</scope>
    <source>
        <strain evidence="2 3">NBRC 105298</strain>
    </source>
</reference>
<gene>
    <name evidence="2" type="ORF">Ato02nite_053730</name>
</gene>
<evidence type="ECO:0000313" key="3">
    <source>
        <dbReference type="Proteomes" id="UP000677082"/>
    </source>
</evidence>
<dbReference type="InterPro" id="IPR001544">
    <property type="entry name" value="Aminotrans_IV"/>
</dbReference>
<dbReference type="InterPro" id="IPR043132">
    <property type="entry name" value="BCAT-like_C"/>
</dbReference>
<dbReference type="Proteomes" id="UP000677082">
    <property type="component" value="Unassembled WGS sequence"/>
</dbReference>
<dbReference type="PANTHER" id="PTHR42743">
    <property type="entry name" value="AMINO-ACID AMINOTRANSFERASE"/>
    <property type="match status" value="1"/>
</dbReference>
<dbReference type="InterPro" id="IPR036038">
    <property type="entry name" value="Aminotransferase-like"/>
</dbReference>
<comment type="caution">
    <text evidence="2">The sequence shown here is derived from an EMBL/GenBank/DDBJ whole genome shotgun (WGS) entry which is preliminary data.</text>
</comment>
<dbReference type="InterPro" id="IPR043131">
    <property type="entry name" value="BCAT-like_N"/>
</dbReference>
<comment type="similarity">
    <text evidence="1">Belongs to the class-IV pyridoxal-phosphate-dependent aminotransferase family.</text>
</comment>
<evidence type="ECO:0000256" key="1">
    <source>
        <dbReference type="ARBA" id="ARBA00009320"/>
    </source>
</evidence>
<sequence length="245" mass="26186">MTDRVLVSPAELFGDGVFETVHLRPDGPWLLDQHLARLSRSAARLGFTASTDEAAARVAALPPVITESALRIIQTRESLHVTVSPIPDSVRRERRSGIRVLSAAVGPRPPWSLSAAKTLSYGPNFAARRWAQAQGGDDCLWVSLDGYALEAPTASLVWLAGEELCSVPPEEAGILAGTTAAELLSRAGSAGLRPVFRMITLDELARADAIWFASALRGLAEVISLDGVARARSPWSPRLSALLGY</sequence>
<accession>A0A919TFR4</accession>
<dbReference type="PANTHER" id="PTHR42743:SF11">
    <property type="entry name" value="AMINODEOXYCHORISMATE LYASE"/>
    <property type="match status" value="1"/>
</dbReference>
<dbReference type="GO" id="GO:0005829">
    <property type="term" value="C:cytosol"/>
    <property type="evidence" value="ECO:0007669"/>
    <property type="project" value="TreeGrafter"/>
</dbReference>
<evidence type="ECO:0000313" key="2">
    <source>
        <dbReference type="EMBL" id="GIM93580.1"/>
    </source>
</evidence>
<dbReference type="SUPFAM" id="SSF56752">
    <property type="entry name" value="D-aminoacid aminotransferase-like PLP-dependent enzymes"/>
    <property type="match status" value="1"/>
</dbReference>
<protein>
    <submittedName>
        <fullName evidence="2">4-amino-4-deoxychorismate lyase</fullName>
    </submittedName>
</protein>
<dbReference type="EMBL" id="BOQN01000067">
    <property type="protein sequence ID" value="GIM93580.1"/>
    <property type="molecule type" value="Genomic_DNA"/>
</dbReference>
<proteinExistence type="inferred from homology"/>